<dbReference type="KEGG" id="eke:EK0264_00525"/>
<organism evidence="5 6">
    <name type="scientific">Epidermidibacterium keratini</name>
    <dbReference type="NCBI Taxonomy" id="1891644"/>
    <lineage>
        <taxon>Bacteria</taxon>
        <taxon>Bacillati</taxon>
        <taxon>Actinomycetota</taxon>
        <taxon>Actinomycetes</taxon>
        <taxon>Sporichthyales</taxon>
        <taxon>Sporichthyaceae</taxon>
        <taxon>Epidermidibacterium</taxon>
    </lineage>
</organism>
<proteinExistence type="predicted"/>
<dbReference type="OrthoDB" id="9811476at2"/>
<dbReference type="AlphaFoldDB" id="A0A7L4YJB6"/>
<evidence type="ECO:0000256" key="2">
    <source>
        <dbReference type="ARBA" id="ARBA00022898"/>
    </source>
</evidence>
<dbReference type="GO" id="GO:0003941">
    <property type="term" value="F:L-serine ammonia-lyase activity"/>
    <property type="evidence" value="ECO:0007669"/>
    <property type="project" value="TreeGrafter"/>
</dbReference>
<dbReference type="InterPro" id="IPR036052">
    <property type="entry name" value="TrpB-like_PALP_sf"/>
</dbReference>
<name>A0A7L4YJB6_9ACTN</name>
<comment type="cofactor">
    <cofactor evidence="1">
        <name>pyridoxal 5'-phosphate</name>
        <dbReference type="ChEBI" id="CHEBI:597326"/>
    </cofactor>
</comment>
<gene>
    <name evidence="5" type="ORF">EK0264_00525</name>
</gene>
<evidence type="ECO:0000313" key="5">
    <source>
        <dbReference type="EMBL" id="QHB98928.1"/>
    </source>
</evidence>
<sequence length="322" mass="32984">MPHSRSHESPTTTDLSLANITAARDVIPQLFQASPQFQAETLNGVLGAEVTLKVETANPLRSFKGRGVSYALRDVVAGEQVVCASSGNFGAAVAYAGRSRGARVTVYAPSPLNPVKRDRMIAFGAEIIAVPEGASHARQLAVEAADAQGARLIVDGVDPAIAEGAGTIAVELCALGDRFDAVVVPIGDGSLIGGIGRWFKAHSPSTRIIGVNPQTAPAMHDSYRAGAPQQIVRSSAFAEGISIPTPHPEALSRVISLVNDIVLVTDDQLRHGIGLIADHLSIIAEPAGAAGIAAIASGAVPGRSIATIITGANPNPSDSGPT</sequence>
<keyword evidence="2" id="KW-0663">Pyridoxal phosphate</keyword>
<reference evidence="5 6" key="1">
    <citation type="journal article" date="2018" name="Int. J. Syst. Evol. Microbiol.">
        <title>Epidermidibacterium keratini gen. nov., sp. nov., a member of the family Sporichthyaceae, isolated from keratin epidermis.</title>
        <authorList>
            <person name="Lee D.G."/>
            <person name="Trujillo M.E."/>
            <person name="Kang S."/>
            <person name="Nam J.J."/>
            <person name="Kim Y.J."/>
        </authorList>
    </citation>
    <scope>NUCLEOTIDE SEQUENCE [LARGE SCALE GENOMIC DNA]</scope>
    <source>
        <strain evidence="5 6">EPI-7</strain>
    </source>
</reference>
<dbReference type="InterPro" id="IPR050147">
    <property type="entry name" value="Ser/Thr_Dehydratase"/>
</dbReference>
<dbReference type="InterPro" id="IPR001926">
    <property type="entry name" value="TrpB-like_PALP"/>
</dbReference>
<evidence type="ECO:0000313" key="6">
    <source>
        <dbReference type="Proteomes" id="UP000463857"/>
    </source>
</evidence>
<dbReference type="RefSeq" id="WP_159541908.1">
    <property type="nucleotide sequence ID" value="NZ_CP047156.1"/>
</dbReference>
<dbReference type="PANTHER" id="PTHR48078">
    <property type="entry name" value="THREONINE DEHYDRATASE, MITOCHONDRIAL-RELATED"/>
    <property type="match status" value="1"/>
</dbReference>
<protein>
    <submittedName>
        <fullName evidence="5">Pyridoxal-phosphate dependent enzyme</fullName>
    </submittedName>
</protein>
<dbReference type="SUPFAM" id="SSF53686">
    <property type="entry name" value="Tryptophan synthase beta subunit-like PLP-dependent enzymes"/>
    <property type="match status" value="1"/>
</dbReference>
<evidence type="ECO:0000259" key="4">
    <source>
        <dbReference type="Pfam" id="PF00291"/>
    </source>
</evidence>
<dbReference type="Pfam" id="PF00291">
    <property type="entry name" value="PALP"/>
    <property type="match status" value="1"/>
</dbReference>
<keyword evidence="3" id="KW-0456">Lyase</keyword>
<dbReference type="Gene3D" id="3.40.50.1100">
    <property type="match status" value="2"/>
</dbReference>
<keyword evidence="6" id="KW-1185">Reference proteome</keyword>
<dbReference type="GO" id="GO:0009097">
    <property type="term" value="P:isoleucine biosynthetic process"/>
    <property type="evidence" value="ECO:0007669"/>
    <property type="project" value="TreeGrafter"/>
</dbReference>
<evidence type="ECO:0000256" key="1">
    <source>
        <dbReference type="ARBA" id="ARBA00001933"/>
    </source>
</evidence>
<dbReference type="Proteomes" id="UP000463857">
    <property type="component" value="Chromosome"/>
</dbReference>
<feature type="domain" description="Tryptophan synthase beta chain-like PALP" evidence="4">
    <location>
        <begin position="34"/>
        <end position="311"/>
    </location>
</feature>
<dbReference type="InParanoid" id="A0A7L4YJB6"/>
<evidence type="ECO:0000256" key="3">
    <source>
        <dbReference type="ARBA" id="ARBA00023239"/>
    </source>
</evidence>
<accession>A0A7L4YJB6</accession>
<dbReference type="EMBL" id="CP047156">
    <property type="protein sequence ID" value="QHB98928.1"/>
    <property type="molecule type" value="Genomic_DNA"/>
</dbReference>
<dbReference type="GO" id="GO:0006565">
    <property type="term" value="P:L-serine catabolic process"/>
    <property type="evidence" value="ECO:0007669"/>
    <property type="project" value="TreeGrafter"/>
</dbReference>